<dbReference type="SUPFAM" id="SSF144270">
    <property type="entry name" value="Eferin C-derminal domain-like"/>
    <property type="match status" value="1"/>
</dbReference>
<keyword evidence="2" id="KW-0813">Transport</keyword>
<evidence type="ECO:0000256" key="4">
    <source>
        <dbReference type="ARBA" id="ARBA00022553"/>
    </source>
</evidence>
<feature type="domain" description="FIP-RBD" evidence="12">
    <location>
        <begin position="1048"/>
        <end position="1110"/>
    </location>
</feature>
<evidence type="ECO:0000256" key="1">
    <source>
        <dbReference type="ARBA" id="ARBA00004245"/>
    </source>
</evidence>
<evidence type="ECO:0000256" key="2">
    <source>
        <dbReference type="ARBA" id="ARBA00022448"/>
    </source>
</evidence>
<evidence type="ECO:0000256" key="5">
    <source>
        <dbReference type="ARBA" id="ARBA00023018"/>
    </source>
</evidence>
<dbReference type="GO" id="GO:0048167">
    <property type="term" value="P:regulation of synaptic plasticity"/>
    <property type="evidence" value="ECO:0007669"/>
    <property type="project" value="TreeGrafter"/>
</dbReference>
<feature type="region of interest" description="Disordered" evidence="11">
    <location>
        <begin position="993"/>
        <end position="1013"/>
    </location>
</feature>
<dbReference type="PANTHER" id="PTHR18861:SF1">
    <property type="entry name" value="ELKS_RAB6-INTERACTING_CAST FAMILY MEMBER 1"/>
    <property type="match status" value="1"/>
</dbReference>
<protein>
    <submittedName>
        <fullName evidence="14">ELKS/Rab6-interacting/CAST family member 1-like isoform X6</fullName>
    </submittedName>
</protein>
<evidence type="ECO:0000256" key="8">
    <source>
        <dbReference type="ARBA" id="ARBA00023273"/>
    </source>
</evidence>
<dbReference type="Pfam" id="PF10174">
    <property type="entry name" value="Cast"/>
    <property type="match status" value="1"/>
</dbReference>
<evidence type="ECO:0000313" key="13">
    <source>
        <dbReference type="Proteomes" id="UP000515145"/>
    </source>
</evidence>
<sequence>MYGSSRSVSKLDVVGSNGNGSASGSPGRSPRLPRSPRLGHRRNSSSSSTGGLTGTGKTLSMENIQSLNAAYATGGPMYFTDTADDPVGIGSLGSGLNPSLPKSTMTLGRAGARVPYGVRAAVMGSSPNINTGGGGSSGAVMPSDAIAFGGELQNQPAQAATVPHSMRQVRDGAMSDLQTQLREVLRENELLRRELEAKESKLSSSMNSIKTFWSPELKKERALRKDEATKMAVWKEQYRVVQDETQHLQCTIQALQDELRIQRDLNQLFQSDYSESGRLGNQSIPPQEMTEENFLRLHGEYERQVKELFLLRKTVEEMELRIDTQKHTLTARDESIKKLLEMLQSKGLSSRATEEDHERTRRLADAEMTIHQLEGLLEQKDKEMLQLREELHRRYEAAPESTKTKALQTVIEMKDAKISSLERGMRELEEEVMMLKSNGALSSEEREEEIKQMEVYRSHSKFMKNKMDQAKQDLGRKDSELLALRTKLETLNNQFSDSKQHVDVLKESLTAKEQRAAILQTEVDALRLRLEEKESLLSKKSQQISEVTEEKSTQQGEITDLKDMLDVKERKVTVLQKKIENLLDQLRDKEKQLSGLKDRVKSLQTDTSNTDTALGTLEEALAEKERIIERLKEQREREDREKGEEMESSKKELKELREKVSQLQADLADRETLVLDLKEKASSLASSTLKKDNRLKSLEISMEQKKEECIKLENQLKKAQNAAVESQASTELSERISCLEQEVTQHKEEAGKAQSEVERLLEILREMENEKNDKEKKIHELERQIKDQSKKVANLKHKEQLEKSRNAQLMEEAKKREDNLNESSQQIKDTLRNKEERIEELEEALRESVQITAEREVVLAQEEQARTQAEKQVEDLLVAMEKVKQELEVMKAKLSSTQLSLAEKEGHLTALRAERRKHLEEVLEMKQEALLAAISEKDANIALLELSSSKKKKTQEEVAALKREKDSLVQQLKQQTQNRMKLMADNYEDDHLKVASPNSEQPNNHKPSPDQIISPLLDLNQNRSKLKLYISHLTSLCQERDPIILQDFAPPPAYHRSDSASWLTQLHSMTQEQLEAELALCEREGAELQEYANQVLQQIADRCPDILEQVVNALEDSS</sequence>
<dbReference type="Gene3D" id="1.20.5.2440">
    <property type="match status" value="1"/>
</dbReference>
<dbReference type="GO" id="GO:0030424">
    <property type="term" value="C:axon"/>
    <property type="evidence" value="ECO:0007669"/>
    <property type="project" value="UniProtKB-SubCell"/>
</dbReference>
<evidence type="ECO:0000256" key="10">
    <source>
        <dbReference type="SAM" id="Coils"/>
    </source>
</evidence>
<dbReference type="Proteomes" id="UP000515145">
    <property type="component" value="Chromosome 2"/>
</dbReference>
<dbReference type="GO" id="GO:0048788">
    <property type="term" value="C:cytoskeleton of presynaptic active zone"/>
    <property type="evidence" value="ECO:0007669"/>
    <property type="project" value="TreeGrafter"/>
</dbReference>
<dbReference type="PROSITE" id="PS51511">
    <property type="entry name" value="FIP_RBD"/>
    <property type="match status" value="1"/>
</dbReference>
<dbReference type="InterPro" id="IPR019323">
    <property type="entry name" value="ELKS/CAST"/>
</dbReference>
<name>A0A6P7HUP0_9TELE</name>
<evidence type="ECO:0000313" key="14">
    <source>
        <dbReference type="RefSeq" id="XP_028255801.1"/>
    </source>
</evidence>
<feature type="compositionally biased region" description="Polar residues" evidence="11">
    <location>
        <begin position="996"/>
        <end position="1006"/>
    </location>
</feature>
<evidence type="ECO:0000256" key="3">
    <source>
        <dbReference type="ARBA" id="ARBA00022490"/>
    </source>
</evidence>
<keyword evidence="7" id="KW-0206">Cytoskeleton</keyword>
<evidence type="ECO:0000256" key="11">
    <source>
        <dbReference type="SAM" id="MobiDB-lite"/>
    </source>
</evidence>
<evidence type="ECO:0000259" key="12">
    <source>
        <dbReference type="PROSITE" id="PS51511"/>
    </source>
</evidence>
<gene>
    <name evidence="14" type="primary">LOC114432161</name>
</gene>
<feature type="compositionally biased region" description="Low complexity" evidence="11">
    <location>
        <begin position="15"/>
        <end position="36"/>
    </location>
</feature>
<keyword evidence="3" id="KW-0963">Cytoplasm</keyword>
<keyword evidence="5" id="KW-0770">Synapse</keyword>
<dbReference type="GO" id="GO:0007274">
    <property type="term" value="P:neuromuscular synaptic transmission"/>
    <property type="evidence" value="ECO:0007669"/>
    <property type="project" value="TreeGrafter"/>
</dbReference>
<evidence type="ECO:0000256" key="6">
    <source>
        <dbReference type="ARBA" id="ARBA00023054"/>
    </source>
</evidence>
<reference evidence="14" key="1">
    <citation type="submission" date="2025-08" db="UniProtKB">
        <authorList>
            <consortium name="RefSeq"/>
        </authorList>
    </citation>
    <scope>IDENTIFICATION</scope>
</reference>
<feature type="coiled-coil region" evidence="10">
    <location>
        <begin position="363"/>
        <end position="438"/>
    </location>
</feature>
<accession>A0A6P7HUP0</accession>
<dbReference type="RefSeq" id="XP_028255801.1">
    <property type="nucleotide sequence ID" value="XM_028400000.1"/>
</dbReference>
<feature type="region of interest" description="Disordered" evidence="11">
    <location>
        <begin position="1"/>
        <end position="58"/>
    </location>
</feature>
<comment type="subcellular location">
    <subcellularLocation>
        <location evidence="1">Cytoplasm</location>
        <location evidence="1">Cytoskeleton</location>
    </subcellularLocation>
    <subcellularLocation>
        <location evidence="9">Presynapse</location>
    </subcellularLocation>
</comment>
<evidence type="ECO:0000256" key="7">
    <source>
        <dbReference type="ARBA" id="ARBA00023212"/>
    </source>
</evidence>
<dbReference type="InterPro" id="IPR037245">
    <property type="entry name" value="FIP-RBD_C_sf"/>
</dbReference>
<feature type="coiled-coil region" evidence="10">
    <location>
        <begin position="174"/>
        <end position="201"/>
    </location>
</feature>
<organism evidence="13 14">
    <name type="scientific">Parambassis ranga</name>
    <name type="common">Indian glassy fish</name>
    <dbReference type="NCBI Taxonomy" id="210632"/>
    <lineage>
        <taxon>Eukaryota</taxon>
        <taxon>Metazoa</taxon>
        <taxon>Chordata</taxon>
        <taxon>Craniata</taxon>
        <taxon>Vertebrata</taxon>
        <taxon>Euteleostomi</taxon>
        <taxon>Actinopterygii</taxon>
        <taxon>Neopterygii</taxon>
        <taxon>Teleostei</taxon>
        <taxon>Neoteleostei</taxon>
        <taxon>Acanthomorphata</taxon>
        <taxon>Ovalentaria</taxon>
        <taxon>Ambassidae</taxon>
        <taxon>Parambassis</taxon>
    </lineage>
</organism>
<dbReference type="AlphaFoldDB" id="A0A6P7HUP0"/>
<proteinExistence type="predicted"/>
<dbReference type="GeneID" id="114432161"/>
<dbReference type="Gene3D" id="1.10.287.1490">
    <property type="match status" value="1"/>
</dbReference>
<feature type="region of interest" description="Disordered" evidence="11">
    <location>
        <begin position="632"/>
        <end position="651"/>
    </location>
</feature>
<evidence type="ECO:0000256" key="9">
    <source>
        <dbReference type="ARBA" id="ARBA00034106"/>
    </source>
</evidence>
<keyword evidence="8" id="KW-0966">Cell projection</keyword>
<keyword evidence="4" id="KW-0597">Phosphoprotein</keyword>
<feature type="compositionally biased region" description="Low complexity" evidence="11">
    <location>
        <begin position="44"/>
        <end position="58"/>
    </location>
</feature>
<dbReference type="InterPro" id="IPR019018">
    <property type="entry name" value="Rab-bd_FIP-RBD"/>
</dbReference>
<keyword evidence="6 10" id="KW-0175">Coiled coil</keyword>
<dbReference type="GO" id="GO:0098882">
    <property type="term" value="F:structural constituent of presynaptic active zone"/>
    <property type="evidence" value="ECO:0007669"/>
    <property type="project" value="TreeGrafter"/>
</dbReference>
<keyword evidence="13" id="KW-1185">Reference proteome</keyword>
<dbReference type="Pfam" id="PF09457">
    <property type="entry name" value="RBD-FIP"/>
    <property type="match status" value="1"/>
</dbReference>
<dbReference type="PANTHER" id="PTHR18861">
    <property type="entry name" value="ELKS/RAB6-INTERACTING/CAST PROTEIN"/>
    <property type="match status" value="1"/>
</dbReference>